<reference evidence="1" key="1">
    <citation type="journal article" date="2019" name="Environ. Microbiol.">
        <title>Fungal ecological strategies reflected in gene transcription - a case study of two litter decomposers.</title>
        <authorList>
            <person name="Barbi F."/>
            <person name="Kohler A."/>
            <person name="Barry K."/>
            <person name="Baskaran P."/>
            <person name="Daum C."/>
            <person name="Fauchery L."/>
            <person name="Ihrmark K."/>
            <person name="Kuo A."/>
            <person name="LaButti K."/>
            <person name="Lipzen A."/>
            <person name="Morin E."/>
            <person name="Grigoriev I.V."/>
            <person name="Henrissat B."/>
            <person name="Lindahl B."/>
            <person name="Martin F."/>
        </authorList>
    </citation>
    <scope>NUCLEOTIDE SEQUENCE</scope>
    <source>
        <strain evidence="1">JB14</strain>
    </source>
</reference>
<accession>A0A6A4GGH8</accession>
<sequence>MANSPLAVLKDGLAKIRGQYEEKRKALNAKLANKEKISDGDEQWLDQEGNLVGGEQFISELENAMDYKHGLGQLDERKKGILKRLTELARGAPKVVGNKRKRPNAKEPYSLTTTKKNCARHFDPIYPNLQLTQPLVSGWVRDSLLNPESEKIMVTADESTDEEICKAVLSAQTAKEDTVTNGGDDDVDNNG</sequence>
<dbReference type="AlphaFoldDB" id="A0A6A4GGH8"/>
<evidence type="ECO:0000313" key="2">
    <source>
        <dbReference type="Proteomes" id="UP000799118"/>
    </source>
</evidence>
<organism evidence="1 2">
    <name type="scientific">Gymnopus androsaceus JB14</name>
    <dbReference type="NCBI Taxonomy" id="1447944"/>
    <lineage>
        <taxon>Eukaryota</taxon>
        <taxon>Fungi</taxon>
        <taxon>Dikarya</taxon>
        <taxon>Basidiomycota</taxon>
        <taxon>Agaricomycotina</taxon>
        <taxon>Agaricomycetes</taxon>
        <taxon>Agaricomycetidae</taxon>
        <taxon>Agaricales</taxon>
        <taxon>Marasmiineae</taxon>
        <taxon>Omphalotaceae</taxon>
        <taxon>Gymnopus</taxon>
    </lineage>
</organism>
<keyword evidence="2" id="KW-1185">Reference proteome</keyword>
<dbReference type="EMBL" id="ML770113">
    <property type="protein sequence ID" value="KAE9384598.1"/>
    <property type="molecule type" value="Genomic_DNA"/>
</dbReference>
<evidence type="ECO:0000313" key="1">
    <source>
        <dbReference type="EMBL" id="KAE9384598.1"/>
    </source>
</evidence>
<name>A0A6A4GGH8_9AGAR</name>
<gene>
    <name evidence="1" type="ORF">BT96DRAFT_950451</name>
</gene>
<dbReference type="OrthoDB" id="2507562at2759"/>
<protein>
    <submittedName>
        <fullName evidence="1">Uncharacterized protein</fullName>
    </submittedName>
</protein>
<dbReference type="Proteomes" id="UP000799118">
    <property type="component" value="Unassembled WGS sequence"/>
</dbReference>
<proteinExistence type="predicted"/>